<feature type="compositionally biased region" description="Basic and acidic residues" evidence="2">
    <location>
        <begin position="392"/>
        <end position="419"/>
    </location>
</feature>
<accession>A0A6L2NVU3</accession>
<evidence type="ECO:0000313" key="3">
    <source>
        <dbReference type="EMBL" id="GEU90398.1"/>
    </source>
</evidence>
<feature type="region of interest" description="Disordered" evidence="2">
    <location>
        <begin position="300"/>
        <end position="328"/>
    </location>
</feature>
<proteinExistence type="predicted"/>
<dbReference type="EMBL" id="BKCJ010010176">
    <property type="protein sequence ID" value="GEU90398.1"/>
    <property type="molecule type" value="Genomic_DNA"/>
</dbReference>
<name>A0A6L2NVU3_TANCI</name>
<dbReference type="AlphaFoldDB" id="A0A6L2NVU3"/>
<organism evidence="3">
    <name type="scientific">Tanacetum cinerariifolium</name>
    <name type="common">Dalmatian daisy</name>
    <name type="synonym">Chrysanthemum cinerariifolium</name>
    <dbReference type="NCBI Taxonomy" id="118510"/>
    <lineage>
        <taxon>Eukaryota</taxon>
        <taxon>Viridiplantae</taxon>
        <taxon>Streptophyta</taxon>
        <taxon>Embryophyta</taxon>
        <taxon>Tracheophyta</taxon>
        <taxon>Spermatophyta</taxon>
        <taxon>Magnoliopsida</taxon>
        <taxon>eudicotyledons</taxon>
        <taxon>Gunneridae</taxon>
        <taxon>Pentapetalae</taxon>
        <taxon>asterids</taxon>
        <taxon>campanulids</taxon>
        <taxon>Asterales</taxon>
        <taxon>Asteraceae</taxon>
        <taxon>Asteroideae</taxon>
        <taxon>Anthemideae</taxon>
        <taxon>Anthemidinae</taxon>
        <taxon>Tanacetum</taxon>
    </lineage>
</organism>
<feature type="region of interest" description="Disordered" evidence="2">
    <location>
        <begin position="13"/>
        <end position="45"/>
    </location>
</feature>
<comment type="caution">
    <text evidence="3">The sequence shown here is derived from an EMBL/GenBank/DDBJ whole genome shotgun (WGS) entry which is preliminary data.</text>
</comment>
<feature type="region of interest" description="Disordered" evidence="2">
    <location>
        <begin position="385"/>
        <end position="419"/>
    </location>
</feature>
<keyword evidence="1" id="KW-0175">Coiled coil</keyword>
<feature type="coiled-coil region" evidence="1">
    <location>
        <begin position="133"/>
        <end position="181"/>
    </location>
</feature>
<sequence length="445" mass="49070">GRIVPLFDSMLIQQGEGSGTPTEPHHTPSQEAQPSSPTHISTSSIPTVIPIPTVTQSEPTPLRQYTRRVRIAQSSAFSPVADKPASLVRDVSEGEACPTDSGFIADQDRATIAKSSTLPHDTAPRVTSPAAVEDSMQQTINELTALYTSLQRQYSELLVQFQAQKVEINKLNARVKILEDNQEVIGTRSADDAPIKGMGIDKEEGITGRVSSDTEEIRMDAGEVAIERTSEDTKEIATVLTSMGAATVLAGGIDVPTGSNSIPIAGPPVVDIHTGSDVVPTASLIVATANIDAQVARELEEQQEKKDKRMTKQIARDAESQQRRPWTKKQKKDYYMTVIRNNLGWKVKDFKGMTFEEIEAKFAAVWKLVEDFIPMGSKEEAERLKRKGFNLEQEKANKQKTSEEVPDKEKSPEEIPEKKVKEMMQLVPIEEVYVQALQVKHSIID</sequence>
<reference evidence="3" key="1">
    <citation type="journal article" date="2019" name="Sci. Rep.">
        <title>Draft genome of Tanacetum cinerariifolium, the natural source of mosquito coil.</title>
        <authorList>
            <person name="Yamashiro T."/>
            <person name="Shiraishi A."/>
            <person name="Satake H."/>
            <person name="Nakayama K."/>
        </authorList>
    </citation>
    <scope>NUCLEOTIDE SEQUENCE</scope>
</reference>
<feature type="compositionally biased region" description="Low complexity" evidence="2">
    <location>
        <begin position="34"/>
        <end position="45"/>
    </location>
</feature>
<evidence type="ECO:0000256" key="2">
    <source>
        <dbReference type="SAM" id="MobiDB-lite"/>
    </source>
</evidence>
<gene>
    <name evidence="3" type="ORF">Tci_062376</name>
</gene>
<evidence type="ECO:0000256" key="1">
    <source>
        <dbReference type="SAM" id="Coils"/>
    </source>
</evidence>
<protein>
    <submittedName>
        <fullName evidence="3">Uncharacterized protein</fullName>
    </submittedName>
</protein>
<feature type="non-terminal residue" evidence="3">
    <location>
        <position position="1"/>
    </location>
</feature>